<gene>
    <name evidence="3" type="ORF">BXY_34370</name>
</gene>
<dbReference type="InterPro" id="IPR012910">
    <property type="entry name" value="Plug_dom"/>
</dbReference>
<dbReference type="Pfam" id="PF07715">
    <property type="entry name" value="Plug"/>
    <property type="match status" value="1"/>
</dbReference>
<reference evidence="3 4" key="2">
    <citation type="submission" date="2010-03" db="EMBL/GenBank/DDBJ databases">
        <authorList>
            <person name="Pajon A."/>
        </authorList>
    </citation>
    <scope>NUCLEOTIDE SEQUENCE [LARGE SCALE GENOMIC DNA]</scope>
    <source>
        <strain evidence="3 4">XB1A</strain>
    </source>
</reference>
<dbReference type="eggNOG" id="COG2373">
    <property type="taxonomic scope" value="Bacteria"/>
</dbReference>
<proteinExistence type="inferred from homology"/>
<dbReference type="GO" id="GO:0009279">
    <property type="term" value="C:cell outer membrane"/>
    <property type="evidence" value="ECO:0007669"/>
    <property type="project" value="UniProtKB-SubCell"/>
</dbReference>
<evidence type="ECO:0000259" key="2">
    <source>
        <dbReference type="Pfam" id="PF07715"/>
    </source>
</evidence>
<keyword evidence="1" id="KW-0472">Membrane</keyword>
<dbReference type="InterPro" id="IPR039426">
    <property type="entry name" value="TonB-dep_rcpt-like"/>
</dbReference>
<dbReference type="Proteomes" id="UP000008795">
    <property type="component" value="Chromosome"/>
</dbReference>
<keyword evidence="3" id="KW-0675">Receptor</keyword>
<keyword evidence="1" id="KW-1134">Transmembrane beta strand</keyword>
<dbReference type="Gene3D" id="2.60.40.1930">
    <property type="match status" value="1"/>
</dbReference>
<keyword evidence="1" id="KW-0812">Transmembrane</keyword>
<accession>D6D1X9</accession>
<sequence length="891" mass="100132">MYSKIYRMKSKTTFSMNRGSMAFFFGMLFCFTSLSGQNTQDTILAYFNLLEKVPQEKLYLHLDKPFYGAGEKIWFKGYLVNSVTHQDNTQSNFIITELVNRSDSIVERKKIRRDSLGFHNAFTLPPTLPAGDYYLRGYSNWMLNQEPEFFYSRNLKIGNSIDNTIVSTIEYQQEDESHYTARVRFTSNTQEAFGNTTIRYRTIENGKIKDKGKRKTDESGLISISLPVLKPIAARQIEVEFDDPQYIYKRTFYLPSFTKDFDVKFFPEGGALLTVAHQNIAFKAQGSDGFSTEIEGFLFDAKGDTLTAFRSEHDGMGVFTLNPIAGNSYYVIAKSSDGITKRFDLPAAEEKGIALSMTHYKKEIRYEIQKTEATQWPQKLFLIAHTRGKLAILQPVSADRTFGRMNDSLFNAGITHFMLIDQQGNALSERLVFVPDRNPHQWQILADKPTYGKREKVSLQISAKDDNGTPVEGSFSVSITDRRSIQPDSLADNILSNLLLTSDLKGYVENPGYYVLQQDLRTLRTIDFLMMTHGWRRHHIQNVLTSPSLNLTNYMEKGQTISGRIKGFFGGNAKKGPICILAPKQNIVATTTTDDKGEFIVNTSFRDSTTFLVQARTKRGFAGVDIVIDAPQYPVASPKSPFHDGTSTSFMEDYLLNTRDQYYMEGGMRVYNLKEVVVTGSRKKASSESIYTGGINTYTIEGDRLEGFGAQTAFDAVSRLPGVSVTNGNEIHIRNNPEQPVIVIDDVVYEDDNDILTMIQTSDMSSLSLLRGADAAILGSRGSAGAIVITLKDGKDLPARPAQGIITCTPLGYSDSVEFYQPTYDTPEKKNDQRSDLRSTIYWNPSLQLNADGKATIEYYTPDSTAPEDIIIEGVDKNGKICRTIQTINKK</sequence>
<evidence type="ECO:0000256" key="1">
    <source>
        <dbReference type="PROSITE-ProRule" id="PRU01360"/>
    </source>
</evidence>
<dbReference type="Gene3D" id="2.170.130.10">
    <property type="entry name" value="TonB-dependent receptor, plug domain"/>
    <property type="match status" value="1"/>
</dbReference>
<organism evidence="3 4">
    <name type="scientific">Bacteroides xylanisolvens XB1A</name>
    <dbReference type="NCBI Taxonomy" id="657309"/>
    <lineage>
        <taxon>Bacteria</taxon>
        <taxon>Pseudomonadati</taxon>
        <taxon>Bacteroidota</taxon>
        <taxon>Bacteroidia</taxon>
        <taxon>Bacteroidales</taxon>
        <taxon>Bacteroidaceae</taxon>
        <taxon>Bacteroides</taxon>
    </lineage>
</organism>
<reference evidence="3 4" key="1">
    <citation type="submission" date="2010-03" db="EMBL/GenBank/DDBJ databases">
        <title>The genome sequence of Bacteriodes xylanisolvens XB1A.</title>
        <authorList>
            <consortium name="metaHIT consortium -- http://www.metahit.eu/"/>
            <person name="Pajon A."/>
            <person name="Turner K."/>
            <person name="Parkhill J."/>
            <person name="Bernalier A."/>
        </authorList>
    </citation>
    <scope>NUCLEOTIDE SEQUENCE [LARGE SCALE GENOMIC DNA]</scope>
    <source>
        <strain evidence="3 4">XB1A</strain>
    </source>
</reference>
<evidence type="ECO:0000313" key="3">
    <source>
        <dbReference type="EMBL" id="CBK68431.1"/>
    </source>
</evidence>
<dbReference type="AlphaFoldDB" id="D6D1X9"/>
<protein>
    <submittedName>
        <fullName evidence="3">TonB-dependent Receptor Plug Domain</fullName>
    </submittedName>
</protein>
<keyword evidence="1" id="KW-0998">Cell outer membrane</keyword>
<feature type="domain" description="TonB-dependent receptor plug" evidence="2">
    <location>
        <begin position="696"/>
        <end position="786"/>
    </location>
</feature>
<dbReference type="PROSITE" id="PS52016">
    <property type="entry name" value="TONB_DEPENDENT_REC_3"/>
    <property type="match status" value="1"/>
</dbReference>
<dbReference type="eggNOG" id="COG1629">
    <property type="taxonomic scope" value="Bacteria"/>
</dbReference>
<comment type="similarity">
    <text evidence="1">Belongs to the TonB-dependent receptor family.</text>
</comment>
<dbReference type="KEGG" id="bxy:BXY_34370"/>
<dbReference type="InterPro" id="IPR037066">
    <property type="entry name" value="Plug_dom_sf"/>
</dbReference>
<keyword evidence="1" id="KW-0813">Transport</keyword>
<comment type="subcellular location">
    <subcellularLocation>
        <location evidence="1">Cell outer membrane</location>
        <topology evidence="1">Multi-pass membrane protein</topology>
    </subcellularLocation>
</comment>
<dbReference type="SUPFAM" id="SSF56935">
    <property type="entry name" value="Porins"/>
    <property type="match status" value="1"/>
</dbReference>
<dbReference type="EMBL" id="FP929033">
    <property type="protein sequence ID" value="CBK68431.1"/>
    <property type="molecule type" value="Genomic_DNA"/>
</dbReference>
<evidence type="ECO:0000313" key="4">
    <source>
        <dbReference type="Proteomes" id="UP000008795"/>
    </source>
</evidence>
<dbReference type="HOGENOM" id="CLU_013214_1_0_10"/>
<name>D6D1X9_9BACE</name>
<dbReference type="PATRIC" id="fig|657309.4.peg.2283"/>